<proteinExistence type="predicted"/>
<evidence type="ECO:0000313" key="4">
    <source>
        <dbReference type="Proteomes" id="UP000296706"/>
    </source>
</evidence>
<dbReference type="Pfam" id="PF23985">
    <property type="entry name" value="DUF7308"/>
    <property type="match status" value="1"/>
</dbReference>
<protein>
    <recommendedName>
        <fullName evidence="2">DUF7308 domain-containing protein</fullName>
    </recommendedName>
</protein>
<dbReference type="InterPro" id="IPR055732">
    <property type="entry name" value="DUF7308"/>
</dbReference>
<dbReference type="Proteomes" id="UP000296706">
    <property type="component" value="Chromosome"/>
</dbReference>
<evidence type="ECO:0000256" key="1">
    <source>
        <dbReference type="SAM" id="Phobius"/>
    </source>
</evidence>
<name>A0A4D6H8C7_9EURY</name>
<dbReference type="KEGG" id="hsn:DV733_01695"/>
<keyword evidence="4" id="KW-1185">Reference proteome</keyword>
<reference evidence="3 4" key="1">
    <citation type="journal article" date="2019" name="Nat. Commun.">
        <title>A new type of DNA phosphorothioation-based antiviral system in archaea.</title>
        <authorList>
            <person name="Xiong L."/>
            <person name="Liu S."/>
            <person name="Chen S."/>
            <person name="Xiao Y."/>
            <person name="Zhu B."/>
            <person name="Gao Y."/>
            <person name="Zhang Y."/>
            <person name="Chen B."/>
            <person name="Luo J."/>
            <person name="Deng Z."/>
            <person name="Chen X."/>
            <person name="Wang L."/>
            <person name="Chen S."/>
        </authorList>
    </citation>
    <scope>NUCLEOTIDE SEQUENCE [LARGE SCALE GENOMIC DNA]</scope>
    <source>
        <strain evidence="3 4">CBA1105</strain>
    </source>
</reference>
<dbReference type="RefSeq" id="WP_049993454.1">
    <property type="nucleotide sequence ID" value="NZ_CP031310.1"/>
</dbReference>
<feature type="transmembrane region" description="Helical" evidence="1">
    <location>
        <begin position="12"/>
        <end position="38"/>
    </location>
</feature>
<dbReference type="EMBL" id="CP031310">
    <property type="protein sequence ID" value="QCC50010.1"/>
    <property type="molecule type" value="Genomic_DNA"/>
</dbReference>
<feature type="domain" description="DUF7308" evidence="2">
    <location>
        <begin position="280"/>
        <end position="499"/>
    </location>
</feature>
<evidence type="ECO:0000313" key="3">
    <source>
        <dbReference type="EMBL" id="QCC50010.1"/>
    </source>
</evidence>
<keyword evidence="1" id="KW-0812">Transmembrane</keyword>
<evidence type="ECO:0000259" key="2">
    <source>
        <dbReference type="Pfam" id="PF23985"/>
    </source>
</evidence>
<organism evidence="3 4">
    <name type="scientific">Halapricum salinum</name>
    <dbReference type="NCBI Taxonomy" id="1457250"/>
    <lineage>
        <taxon>Archaea</taxon>
        <taxon>Methanobacteriati</taxon>
        <taxon>Methanobacteriota</taxon>
        <taxon>Stenosarchaea group</taxon>
        <taxon>Halobacteria</taxon>
        <taxon>Halobacteriales</taxon>
        <taxon>Haloarculaceae</taxon>
        <taxon>Halapricum</taxon>
    </lineage>
</organism>
<dbReference type="AlphaFoldDB" id="A0A4D6H8C7"/>
<keyword evidence="1" id="KW-0472">Membrane</keyword>
<keyword evidence="1" id="KW-1133">Transmembrane helix</keyword>
<accession>A0A4D6H8C7</accession>
<gene>
    <name evidence="3" type="ORF">DV733_01695</name>
</gene>
<dbReference type="OrthoDB" id="148042at2157"/>
<dbReference type="InterPro" id="IPR055713">
    <property type="entry name" value="DUF7289"/>
</dbReference>
<dbReference type="GeneID" id="39846541"/>
<dbReference type="Pfam" id="PF23960">
    <property type="entry name" value="DUF7289"/>
    <property type="match status" value="1"/>
</dbReference>
<sequence length="523" mass="55881">MTDTFSRAQSETIGFVLIFALVIAGAGLTVAIGGSGILDTQSSIEYQRAENSMTLFDSRAAMVALGDSGGQTVSLGQGGGAVSVHEGDGWLRVTHHNYTAENPPHSEVIFNESLGKVVYESDSGIIAYQGGGVWQVEGNGDARMVSPPEFHYRGATLTLPAIRVNGEGSASGSVDMNVRPLQQARLVYPNRTTDEDDGVGAPYDETASTDYRNYTNPIRTGTVNVTVKSEYADGWESYFRQRTTGEVTRDGEKVTLTLSTISGPPGEFELPTFGTEDYVEASGIGEDHPLDQFDTSLVYGNGGGTNEFSYWHENESGAQWELHISPDISGNFDCGDTTDVYVAQYYYNGSSHEEYELWETTIPASSSAVTWGCNDGEPQLTLDLTSTDSATEMAYSDSGVSTGGGSGGSVCDGNQWCFGSNINDWSMKNEVTLDGHGSISSCEPGTYTQGDTSTGCMLGDIVDHYLSEAGPNIRLHAKTGPGGSTPIQQDPSQGTLLYQESTAGRFVTFLHITKNEIEVSLDA</sequence>